<keyword evidence="3" id="KW-0238">DNA-binding</keyword>
<accession>A0AB37Z4A4</accession>
<evidence type="ECO:0000313" key="8">
    <source>
        <dbReference type="EMBL" id="SCW40497.1"/>
    </source>
</evidence>
<keyword evidence="4" id="KW-0010">Activator</keyword>
<sequence>MRPGVAWSDGGFMSQLEHLQVFQSMHSSPNTRLHRSAELGDGLAAAVWSNRHDARDYEAPSHHTLSCYLAGGTGTFRRESPHSKGAPDKLCILPAGHQSEWVINGEIHLAHLYISQEQFALAAVSLLDREPRELELREGTFLDDPQQAQRFRQLSQLDWQEPAERLLSSSLAHGLINHALLSQVGRREGLRLTGGLAPSQRRRVREFIQANLSEALSLGQLASLCALSEYHFARMFQLSFGLPPHRYVLAQRLRHGQQLLQHSTLPLAEVALACGFASASHFNNRFRQAFSATPGQYRAALQGP</sequence>
<protein>
    <submittedName>
        <fullName evidence="8">Transcriptional regulator, AraC family</fullName>
    </submittedName>
</protein>
<comment type="subcellular location">
    <subcellularLocation>
        <location evidence="1">Cytoplasm</location>
    </subcellularLocation>
</comment>
<dbReference type="Proteomes" id="UP000242418">
    <property type="component" value="Unassembled WGS sequence"/>
</dbReference>
<dbReference type="PANTHER" id="PTHR46796:SF6">
    <property type="entry name" value="ARAC SUBFAMILY"/>
    <property type="match status" value="1"/>
</dbReference>
<dbReference type="SMART" id="SM00342">
    <property type="entry name" value="HTH_ARAC"/>
    <property type="match status" value="1"/>
</dbReference>
<dbReference type="EMBL" id="FMTL01000001">
    <property type="protein sequence ID" value="SCW40497.1"/>
    <property type="molecule type" value="Genomic_DNA"/>
</dbReference>
<name>A0AB37Z4A4_9PSED</name>
<dbReference type="GO" id="GO:0043565">
    <property type="term" value="F:sequence-specific DNA binding"/>
    <property type="evidence" value="ECO:0007669"/>
    <property type="project" value="InterPro"/>
</dbReference>
<evidence type="ECO:0000256" key="3">
    <source>
        <dbReference type="ARBA" id="ARBA00023125"/>
    </source>
</evidence>
<keyword evidence="2" id="KW-0805">Transcription regulation</keyword>
<proteinExistence type="predicted"/>
<dbReference type="GO" id="GO:0005737">
    <property type="term" value="C:cytoplasm"/>
    <property type="evidence" value="ECO:0007669"/>
    <property type="project" value="UniProtKB-SubCell"/>
</dbReference>
<dbReference type="SUPFAM" id="SSF46689">
    <property type="entry name" value="Homeodomain-like"/>
    <property type="match status" value="2"/>
</dbReference>
<dbReference type="InterPro" id="IPR018062">
    <property type="entry name" value="HTH_AraC-typ_CS"/>
</dbReference>
<reference evidence="8 9" key="1">
    <citation type="submission" date="2016-10" db="EMBL/GenBank/DDBJ databases">
        <authorList>
            <person name="Varghese N."/>
            <person name="Submissions S."/>
        </authorList>
    </citation>
    <scope>NUCLEOTIDE SEQUENCE [LARGE SCALE GENOMIC DNA]</scope>
    <source>
        <strain evidence="8 9">DSM 17833</strain>
    </source>
</reference>
<comment type="caution">
    <text evidence="8">The sequence shown here is derived from an EMBL/GenBank/DDBJ whole genome shotgun (WGS) entry which is preliminary data.</text>
</comment>
<feature type="domain" description="HTH araC/xylS-type" evidence="7">
    <location>
        <begin position="202"/>
        <end position="300"/>
    </location>
</feature>
<evidence type="ECO:0000256" key="1">
    <source>
        <dbReference type="ARBA" id="ARBA00004496"/>
    </source>
</evidence>
<dbReference type="PANTHER" id="PTHR46796">
    <property type="entry name" value="HTH-TYPE TRANSCRIPTIONAL ACTIVATOR RHAS-RELATED"/>
    <property type="match status" value="1"/>
</dbReference>
<evidence type="ECO:0000256" key="4">
    <source>
        <dbReference type="ARBA" id="ARBA00023159"/>
    </source>
</evidence>
<dbReference type="GO" id="GO:0009893">
    <property type="term" value="P:positive regulation of metabolic process"/>
    <property type="evidence" value="ECO:0007669"/>
    <property type="project" value="UniProtKB-ARBA"/>
</dbReference>
<keyword evidence="9" id="KW-1185">Reference proteome</keyword>
<dbReference type="GO" id="GO:0003700">
    <property type="term" value="F:DNA-binding transcription factor activity"/>
    <property type="evidence" value="ECO:0007669"/>
    <property type="project" value="InterPro"/>
</dbReference>
<organism evidence="8 9">
    <name type="scientific">Pseudomonas peli</name>
    <dbReference type="NCBI Taxonomy" id="592361"/>
    <lineage>
        <taxon>Bacteria</taxon>
        <taxon>Pseudomonadati</taxon>
        <taxon>Pseudomonadota</taxon>
        <taxon>Gammaproteobacteria</taxon>
        <taxon>Pseudomonadales</taxon>
        <taxon>Pseudomonadaceae</taxon>
        <taxon>Pseudomonas</taxon>
    </lineage>
</organism>
<dbReference type="InterPro" id="IPR018060">
    <property type="entry name" value="HTH_AraC"/>
</dbReference>
<dbReference type="InterPro" id="IPR020449">
    <property type="entry name" value="Tscrpt_reg_AraC-type_HTH"/>
</dbReference>
<dbReference type="AlphaFoldDB" id="A0AB37Z4A4"/>
<evidence type="ECO:0000256" key="5">
    <source>
        <dbReference type="ARBA" id="ARBA00023163"/>
    </source>
</evidence>
<evidence type="ECO:0000256" key="6">
    <source>
        <dbReference type="ARBA" id="ARBA00037345"/>
    </source>
</evidence>
<dbReference type="PROSITE" id="PS01124">
    <property type="entry name" value="HTH_ARAC_FAMILY_2"/>
    <property type="match status" value="1"/>
</dbReference>
<evidence type="ECO:0000313" key="9">
    <source>
        <dbReference type="Proteomes" id="UP000242418"/>
    </source>
</evidence>
<dbReference type="PROSITE" id="PS00041">
    <property type="entry name" value="HTH_ARAC_FAMILY_1"/>
    <property type="match status" value="1"/>
</dbReference>
<dbReference type="InterPro" id="IPR009057">
    <property type="entry name" value="Homeodomain-like_sf"/>
</dbReference>
<evidence type="ECO:0000259" key="7">
    <source>
        <dbReference type="PROSITE" id="PS01124"/>
    </source>
</evidence>
<gene>
    <name evidence="8" type="ORF">SAMN05216370_0982</name>
</gene>
<dbReference type="InterPro" id="IPR050204">
    <property type="entry name" value="AraC_XylS_family_regulators"/>
</dbReference>
<dbReference type="Pfam" id="PF12833">
    <property type="entry name" value="HTH_18"/>
    <property type="match status" value="1"/>
</dbReference>
<keyword evidence="5" id="KW-0804">Transcription</keyword>
<dbReference type="PRINTS" id="PR00032">
    <property type="entry name" value="HTHARAC"/>
</dbReference>
<comment type="function">
    <text evidence="6">Regulatory protein of the TOL plasmid xyl operons. XylS activates the xylXYZLTEGFJQKIH operon required for the degradation of toluene, m-xylene and p-xylene.</text>
</comment>
<evidence type="ECO:0000256" key="2">
    <source>
        <dbReference type="ARBA" id="ARBA00023015"/>
    </source>
</evidence>
<dbReference type="Gene3D" id="1.10.10.60">
    <property type="entry name" value="Homeodomain-like"/>
    <property type="match status" value="1"/>
</dbReference>